<organism evidence="10 11">
    <name type="scientific">Nocardiopsis terrae</name>
    <dbReference type="NCBI Taxonomy" id="372655"/>
    <lineage>
        <taxon>Bacteria</taxon>
        <taxon>Bacillati</taxon>
        <taxon>Actinomycetota</taxon>
        <taxon>Actinomycetes</taxon>
        <taxon>Streptosporangiales</taxon>
        <taxon>Nocardiopsidaceae</taxon>
        <taxon>Nocardiopsis</taxon>
    </lineage>
</organism>
<dbReference type="Gene3D" id="3.40.960.10">
    <property type="entry name" value="VSR Endonuclease"/>
    <property type="match status" value="1"/>
</dbReference>
<dbReference type="PANTHER" id="PTHR43788:SF8">
    <property type="entry name" value="DNA-BINDING PROTEIN SMUBP-2"/>
    <property type="match status" value="1"/>
</dbReference>
<dbReference type="PANTHER" id="PTHR43788">
    <property type="entry name" value="DNA2/NAM7 HELICASE FAMILY MEMBER"/>
    <property type="match status" value="1"/>
</dbReference>
<keyword evidence="10" id="KW-0540">Nuclease</keyword>
<feature type="region of interest" description="Disordered" evidence="6">
    <location>
        <begin position="119"/>
        <end position="169"/>
    </location>
</feature>
<dbReference type="InterPro" id="IPR011335">
    <property type="entry name" value="Restrct_endonuc-II-like"/>
</dbReference>
<sequence>MVAPEPKPAPDGVKHLFQFLVDSEELRTRPVRTLESATRILWLGDLPEDTPGVISGLLDPEDSDQWLRVERVSRMDPPALPEVLEEWIHPGERRDHRREEPPALLELPLEALLGGGTEAREVAPAPVSVPATGNGDTSEDGDPDDTGETGAGEAEDRKPVPLSEHPDQESIRAAHSVWAALWSEWAEHERAVSRHAQLYEKAYRIHQESVDLGESYELVLGVGYLTWVSGEQPVRRHLLTRRVVVGLDERGALEVAPDPETPGFVLEEDMLEVSQRLREDGRERVRQHLEAASEHEGAEGAEHLHAALREWSVRATADAPYEPDPHRHTAGGDRPRITFAPALILRERPKRGQLNALRQIADTIEHKGGETALLRHIVGADDEGQDTSVAEEDTDRDGPAAAAVPGREDLYFSLPSNAEQRQIAERLRDSDLVVVQGPPGTGKTHTIANLVTDLLARGQRILITSQTTRALKVLKDKLPEEVKPLAVSRTGDGVDAQRELEASVYAILERQAAHDPRSADTEIDRLQDRLDRARAQRDRALKDLRAIREGETHQHPRGPGGYGGTLSRIASRLVADEAERSWLGRVPAFECALTSGQARALLDTARAFTPEQRAIAVEVPEAALLPGSDQHTGAVDLIRRADEAAARAADSWDGRVEQVLTGLSRDQSSVLRACLAEYTAARDRTRRLPGHWGEQREAVLAGRDRQVRTQAHRARADVQRAEAELEPVTGVRIDGLDAFTYAEALRHTTALREGFDAGGKLKGLFGTRTRLYKDHAAFLEGVTVDGSALDTPGELALVQHRVAAERCLGDALRVLGRPAAHNWEDPVVRLAQLHEDLEDLDQLLELSRVREALAGAAAGTPALAALDWAEDTEVDRLSLTLTAVEAGHEAEPARELVERTLETLRNWSEQRASTRSDLPEPVRDARTALESADTEGYERALAAMERARAAHRLAEEFRAAERVVADAHPGLARAVREQPQDPAWDDRLPRLEEAWAWSAWNQRLAELTAPAAEERCRERLSEADGEVRLTMGRLAAAKAWRSCLSRLTRHQEVALRSYQQSIRRIGKGTGRHAARHQSQARESLSECQPAVPAWIMPLYQVVSTVPMDRPGSFDVVIIDEASQSGPEALLLAWLGKRLVVVGDDKQVSPRNAGLDQAEVFALQARELSAFPPSRRNLFAPNNSLFDIVGGLADSRGQLMLREHFRCMPEIIGFSNEEFYQGRLQPLRQYGADRLPPVRPVHVADGVLEGRGQKQVNRAEARALVEHVVRCCEEPAYAGRSMGVVTLTGTAQQALIEEMLSDALPLETRVERQLRVGSAAAFQGDERDVMFLGCVYAPFDTDGEPRRPAPFSGVPDQQAVNVAASRARDQVWLFHSFALTDLGAHDMRRRYLDYLSRPAEDQAGTGVGHVPADERVEPFDSLFEQRVYRALHERGYRVRPQFEAGRYRIDLVVEGGSRRLAVECDGDAFHTEANAEDDAARQRELERVGWTFVRIRGSRFFRDPDEALRPLWRQLEHMAIEPARA</sequence>
<evidence type="ECO:0000259" key="8">
    <source>
        <dbReference type="Pfam" id="PF13087"/>
    </source>
</evidence>
<dbReference type="InterPro" id="IPR027417">
    <property type="entry name" value="P-loop_NTPase"/>
</dbReference>
<feature type="region of interest" description="Disordered" evidence="6">
    <location>
        <begin position="381"/>
        <end position="402"/>
    </location>
</feature>
<feature type="domain" description="Restriction endonuclease type II-like" evidence="9">
    <location>
        <begin position="1422"/>
        <end position="1514"/>
    </location>
</feature>
<feature type="compositionally biased region" description="Acidic residues" evidence="6">
    <location>
        <begin position="381"/>
        <end position="395"/>
    </location>
</feature>
<comment type="caution">
    <text evidence="10">The sequence shown here is derived from an EMBL/GenBank/DDBJ whole genome shotgun (WGS) entry which is preliminary data.</text>
</comment>
<gene>
    <name evidence="10" type="ORF">H4W79_002063</name>
</gene>
<dbReference type="Pfam" id="PF13086">
    <property type="entry name" value="AAA_11"/>
    <property type="match status" value="1"/>
</dbReference>
<feature type="region of interest" description="Disordered" evidence="6">
    <location>
        <begin position="545"/>
        <end position="565"/>
    </location>
</feature>
<keyword evidence="4" id="KW-0347">Helicase</keyword>
<dbReference type="Proteomes" id="UP000598217">
    <property type="component" value="Unassembled WGS sequence"/>
</dbReference>
<name>A0ABR9HFP5_9ACTN</name>
<keyword evidence="11" id="KW-1185">Reference proteome</keyword>
<dbReference type="SUPFAM" id="SSF52980">
    <property type="entry name" value="Restriction endonuclease-like"/>
    <property type="match status" value="1"/>
</dbReference>
<dbReference type="InterPro" id="IPR050534">
    <property type="entry name" value="Coronavir_polyprotein_1ab"/>
</dbReference>
<dbReference type="Pfam" id="PF18741">
    <property type="entry name" value="MTES_1575"/>
    <property type="match status" value="1"/>
</dbReference>
<evidence type="ECO:0000256" key="2">
    <source>
        <dbReference type="ARBA" id="ARBA00022741"/>
    </source>
</evidence>
<dbReference type="InterPro" id="IPR041679">
    <property type="entry name" value="DNA2/NAM7-like_C"/>
</dbReference>
<dbReference type="RefSeq" id="WP_191270898.1">
    <property type="nucleotide sequence ID" value="NZ_BMXJ01000004.1"/>
</dbReference>
<keyword evidence="5" id="KW-0067">ATP-binding</keyword>
<proteinExistence type="inferred from homology"/>
<keyword evidence="2" id="KW-0547">Nucleotide-binding</keyword>
<dbReference type="CDD" id="cd18808">
    <property type="entry name" value="SF1_C_Upf1"/>
    <property type="match status" value="1"/>
</dbReference>
<dbReference type="GO" id="GO:0004519">
    <property type="term" value="F:endonuclease activity"/>
    <property type="evidence" value="ECO:0007669"/>
    <property type="project" value="UniProtKB-KW"/>
</dbReference>
<dbReference type="InterPro" id="IPR049468">
    <property type="entry name" value="Restrct_endonuc-II-like_dom"/>
</dbReference>
<evidence type="ECO:0000256" key="1">
    <source>
        <dbReference type="ARBA" id="ARBA00007913"/>
    </source>
</evidence>
<feature type="compositionally biased region" description="Basic and acidic residues" evidence="6">
    <location>
        <begin position="154"/>
        <end position="169"/>
    </location>
</feature>
<dbReference type="SUPFAM" id="SSF52540">
    <property type="entry name" value="P-loop containing nucleoside triphosphate hydrolases"/>
    <property type="match status" value="1"/>
</dbReference>
<evidence type="ECO:0000313" key="11">
    <source>
        <dbReference type="Proteomes" id="UP000598217"/>
    </source>
</evidence>
<evidence type="ECO:0000256" key="4">
    <source>
        <dbReference type="ARBA" id="ARBA00022806"/>
    </source>
</evidence>
<dbReference type="InterPro" id="IPR047187">
    <property type="entry name" value="SF1_C_Upf1"/>
</dbReference>
<keyword evidence="3" id="KW-0378">Hydrolase</keyword>
<keyword evidence="10" id="KW-0255">Endonuclease</keyword>
<evidence type="ECO:0000256" key="3">
    <source>
        <dbReference type="ARBA" id="ARBA00022801"/>
    </source>
</evidence>
<dbReference type="InterPro" id="IPR041677">
    <property type="entry name" value="DNA2/NAM7_AAA_11"/>
</dbReference>
<dbReference type="EMBL" id="JADBDY010000001">
    <property type="protein sequence ID" value="MBE1457849.1"/>
    <property type="molecule type" value="Genomic_DNA"/>
</dbReference>
<reference evidence="10 11" key="1">
    <citation type="submission" date="2020-10" db="EMBL/GenBank/DDBJ databases">
        <title>Sequencing the genomes of 1000 actinobacteria strains.</title>
        <authorList>
            <person name="Klenk H.-P."/>
        </authorList>
    </citation>
    <scope>NUCLEOTIDE SEQUENCE [LARGE SCALE GENOMIC DNA]</scope>
    <source>
        <strain evidence="10 11">DSM 45157</strain>
    </source>
</reference>
<evidence type="ECO:0000256" key="5">
    <source>
        <dbReference type="ARBA" id="ARBA00022840"/>
    </source>
</evidence>
<feature type="domain" description="DNA2/NAM7 helicase-like C-terminal" evidence="8">
    <location>
        <begin position="1184"/>
        <end position="1372"/>
    </location>
</feature>
<dbReference type="Gene3D" id="3.40.50.300">
    <property type="entry name" value="P-loop containing nucleotide triphosphate hydrolases"/>
    <property type="match status" value="3"/>
</dbReference>
<protein>
    <submittedName>
        <fullName evidence="10">Very-short-patch-repair endonuclease</fullName>
    </submittedName>
</protein>
<feature type="compositionally biased region" description="Acidic residues" evidence="6">
    <location>
        <begin position="137"/>
        <end position="147"/>
    </location>
</feature>
<evidence type="ECO:0000256" key="6">
    <source>
        <dbReference type="SAM" id="MobiDB-lite"/>
    </source>
</evidence>
<feature type="domain" description="DNA2/NAM7 helicase helicase" evidence="7">
    <location>
        <begin position="417"/>
        <end position="536"/>
    </location>
</feature>
<feature type="compositionally biased region" description="Basic and acidic residues" evidence="6">
    <location>
        <begin position="545"/>
        <end position="554"/>
    </location>
</feature>
<dbReference type="Pfam" id="PF13087">
    <property type="entry name" value="AAA_12"/>
    <property type="match status" value="1"/>
</dbReference>
<evidence type="ECO:0000313" key="10">
    <source>
        <dbReference type="EMBL" id="MBE1457849.1"/>
    </source>
</evidence>
<evidence type="ECO:0000259" key="7">
    <source>
        <dbReference type="Pfam" id="PF13086"/>
    </source>
</evidence>
<accession>A0ABR9HFP5</accession>
<comment type="similarity">
    <text evidence="1">Belongs to the DNA2/NAM7 helicase family.</text>
</comment>
<evidence type="ECO:0000259" key="9">
    <source>
        <dbReference type="Pfam" id="PF18741"/>
    </source>
</evidence>